<keyword evidence="2" id="KW-1185">Reference proteome</keyword>
<comment type="caution">
    <text evidence="1">The sequence shown here is derived from an EMBL/GenBank/DDBJ whole genome shotgun (WGS) entry which is preliminary data.</text>
</comment>
<gene>
    <name evidence="1" type="ORF">ACFS27_11210</name>
</gene>
<organism evidence="1 2">
    <name type="scientific">Promicromonospora vindobonensis</name>
    <dbReference type="NCBI Taxonomy" id="195748"/>
    <lineage>
        <taxon>Bacteria</taxon>
        <taxon>Bacillati</taxon>
        <taxon>Actinomycetota</taxon>
        <taxon>Actinomycetes</taxon>
        <taxon>Micrococcales</taxon>
        <taxon>Promicromonosporaceae</taxon>
        <taxon>Promicromonospora</taxon>
    </lineage>
</organism>
<proteinExistence type="predicted"/>
<dbReference type="EMBL" id="JBHUOG010000001">
    <property type="protein sequence ID" value="MFD2794114.1"/>
    <property type="molecule type" value="Genomic_DNA"/>
</dbReference>
<sequence>MPDDVAARLSVEVVQGRTQYADREVLLEVTNGSDRTMTLIAGALHAEGFGPSHLAKDRPRALRPGATRDVRLGLGQAQCAGAPAGPDEPAPDAAPSATVTLTLGEGDDQGPATDVVVDEVTDTAGNLARNHAVDCARVAVESGVRLTVEAGLPVETRDGEPTALVVVRVEPVPGGPEVTIDRITETTLMADPDAGTIPGWSGRELDGQRSGEILLPVVPARCDAHAVGEDKRGTFLPVEASVEGTAQHVFYLPMPDAARAALYDFIGDSCGWSASQ</sequence>
<protein>
    <submittedName>
        <fullName evidence="1">Uncharacterized protein</fullName>
    </submittedName>
</protein>
<reference evidence="2" key="1">
    <citation type="journal article" date="2019" name="Int. J. Syst. Evol. Microbiol.">
        <title>The Global Catalogue of Microorganisms (GCM) 10K type strain sequencing project: providing services to taxonomists for standard genome sequencing and annotation.</title>
        <authorList>
            <consortium name="The Broad Institute Genomics Platform"/>
            <consortium name="The Broad Institute Genome Sequencing Center for Infectious Disease"/>
            <person name="Wu L."/>
            <person name="Ma J."/>
        </authorList>
    </citation>
    <scope>NUCLEOTIDE SEQUENCE [LARGE SCALE GENOMIC DNA]</scope>
    <source>
        <strain evidence="2">CCM 7044</strain>
    </source>
</reference>
<name>A0ABW5VT48_9MICO</name>
<dbReference type="RefSeq" id="WP_377182899.1">
    <property type="nucleotide sequence ID" value="NZ_JBHUOG010000001.1"/>
</dbReference>
<evidence type="ECO:0000313" key="1">
    <source>
        <dbReference type="EMBL" id="MFD2794114.1"/>
    </source>
</evidence>
<dbReference type="Proteomes" id="UP001597479">
    <property type="component" value="Unassembled WGS sequence"/>
</dbReference>
<evidence type="ECO:0000313" key="2">
    <source>
        <dbReference type="Proteomes" id="UP001597479"/>
    </source>
</evidence>
<accession>A0ABW5VT48</accession>